<proteinExistence type="predicted"/>
<evidence type="ECO:0000313" key="2">
    <source>
        <dbReference type="Ensembl" id="ENSGGOP00000042015.1"/>
    </source>
</evidence>
<organism evidence="2 3">
    <name type="scientific">Gorilla gorilla gorilla</name>
    <name type="common">Western lowland gorilla</name>
    <dbReference type="NCBI Taxonomy" id="9595"/>
    <lineage>
        <taxon>Eukaryota</taxon>
        <taxon>Metazoa</taxon>
        <taxon>Chordata</taxon>
        <taxon>Craniata</taxon>
        <taxon>Vertebrata</taxon>
        <taxon>Euteleostomi</taxon>
        <taxon>Mammalia</taxon>
        <taxon>Eutheria</taxon>
        <taxon>Euarchontoglires</taxon>
        <taxon>Primates</taxon>
        <taxon>Haplorrhini</taxon>
        <taxon>Catarrhini</taxon>
        <taxon>Hominidae</taxon>
        <taxon>Gorilla</taxon>
    </lineage>
</organism>
<protein>
    <submittedName>
        <fullName evidence="2">ATP binding cassette subfamily C member 5</fullName>
    </submittedName>
</protein>
<dbReference type="AlphaFoldDB" id="A0A2I2Z4T8"/>
<feature type="compositionally biased region" description="Basic and acidic residues" evidence="1">
    <location>
        <begin position="19"/>
        <end position="38"/>
    </location>
</feature>
<gene>
    <name evidence="2" type="primary">ABCC5</name>
</gene>
<name>A0A2I2Z4T8_GORGO</name>
<reference evidence="3" key="1">
    <citation type="submission" date="2011-05" db="EMBL/GenBank/DDBJ databases">
        <title>Insights into the evolution of the great apes provided by the gorilla genome.</title>
        <authorList>
            <person name="Scally A."/>
        </authorList>
    </citation>
    <scope>NUCLEOTIDE SEQUENCE [LARGE SCALE GENOMIC DNA]</scope>
</reference>
<reference evidence="2" key="4">
    <citation type="submission" date="2025-09" db="UniProtKB">
        <authorList>
            <consortium name="Ensembl"/>
        </authorList>
    </citation>
    <scope>IDENTIFICATION</scope>
</reference>
<evidence type="ECO:0000256" key="1">
    <source>
        <dbReference type="SAM" id="MobiDB-lite"/>
    </source>
</evidence>
<dbReference type="Proteomes" id="UP000001519">
    <property type="component" value="Chromosome 3"/>
</dbReference>
<dbReference type="Ensembl" id="ENSGGOT00000060838.1">
    <property type="protein sequence ID" value="ENSGGOP00000042015.1"/>
    <property type="gene ID" value="ENSGGOG00000000418.3"/>
</dbReference>
<dbReference type="EMBL" id="CABD030025965">
    <property type="status" value="NOT_ANNOTATED_CDS"/>
    <property type="molecule type" value="Genomic_DNA"/>
</dbReference>
<dbReference type="GeneTree" id="ENSGT00940000155470"/>
<reference evidence="2" key="3">
    <citation type="submission" date="2025-08" db="UniProtKB">
        <authorList>
            <consortium name="Ensembl"/>
        </authorList>
    </citation>
    <scope>IDENTIFICATION</scope>
</reference>
<reference evidence="2 3" key="2">
    <citation type="journal article" date="2012" name="Nature">
        <title>Insights into hominid evolution from the gorilla genome sequence.</title>
        <authorList>
            <person name="Scally A."/>
            <person name="Dutheil J.Y."/>
            <person name="Hillier L.W."/>
            <person name="Jordan G.E."/>
            <person name="Goodhead I."/>
            <person name="Herrero J."/>
            <person name="Hobolth A."/>
            <person name="Lappalainen T."/>
            <person name="Mailund T."/>
            <person name="Marques-Bonet T."/>
            <person name="McCarthy S."/>
            <person name="Montgomery S.H."/>
            <person name="Schwalie P.C."/>
            <person name="Tang Y.A."/>
            <person name="Ward M.C."/>
            <person name="Xue Y."/>
            <person name="Yngvadottir B."/>
            <person name="Alkan C."/>
            <person name="Andersen L.N."/>
            <person name="Ayub Q."/>
            <person name="Ball E.V."/>
            <person name="Beal K."/>
            <person name="Bradley B.J."/>
            <person name="Chen Y."/>
            <person name="Clee C.M."/>
            <person name="Fitzgerald S."/>
            <person name="Graves T.A."/>
            <person name="Gu Y."/>
            <person name="Heath P."/>
            <person name="Heger A."/>
            <person name="Karakoc E."/>
            <person name="Kolb-Kokocinski A."/>
            <person name="Laird G.K."/>
            <person name="Lunter G."/>
            <person name="Meader S."/>
            <person name="Mort M."/>
            <person name="Mullikin J.C."/>
            <person name="Munch K."/>
            <person name="O'Connor T.D."/>
            <person name="Phillips A.D."/>
            <person name="Prado-Martinez J."/>
            <person name="Rogers A.S."/>
            <person name="Sajjadian S."/>
            <person name="Schmidt D."/>
            <person name="Shaw K."/>
            <person name="Simpson J.T."/>
            <person name="Stenson P.D."/>
            <person name="Turner D.J."/>
            <person name="Vigilant L."/>
            <person name="Vilella A.J."/>
            <person name="Whitener W."/>
            <person name="Zhu B."/>
            <person name="Cooper D.N."/>
            <person name="de Jong P."/>
            <person name="Dermitzakis E.T."/>
            <person name="Eichler E.E."/>
            <person name="Flicek P."/>
            <person name="Goldman N."/>
            <person name="Mundy N.I."/>
            <person name="Ning Z."/>
            <person name="Odom D.T."/>
            <person name="Ponting C.P."/>
            <person name="Quail M.A."/>
            <person name="Ryder O.A."/>
            <person name="Searle S.M."/>
            <person name="Warren W.C."/>
            <person name="Wilson R.K."/>
            <person name="Schierup M.H."/>
            <person name="Rogers J."/>
            <person name="Tyler-Smith C."/>
            <person name="Durbin R."/>
        </authorList>
    </citation>
    <scope>NUCLEOTIDE SEQUENCE [LARGE SCALE GENOMIC DNA]</scope>
</reference>
<keyword evidence="3" id="KW-1185">Reference proteome</keyword>
<accession>A0A2I2Z4T8</accession>
<dbReference type="EMBL" id="CABD030025963">
    <property type="status" value="NOT_ANNOTATED_CDS"/>
    <property type="molecule type" value="Genomic_DNA"/>
</dbReference>
<evidence type="ECO:0000313" key="3">
    <source>
        <dbReference type="Proteomes" id="UP000001519"/>
    </source>
</evidence>
<dbReference type="EMBL" id="CABD030025966">
    <property type="status" value="NOT_ANNOTATED_CDS"/>
    <property type="molecule type" value="Genomic_DNA"/>
</dbReference>
<feature type="region of interest" description="Disordered" evidence="1">
    <location>
        <begin position="15"/>
        <end position="53"/>
    </location>
</feature>
<dbReference type="Bgee" id="ENSGGOG00000000418">
    <property type="expression patterns" value="Expressed in cerebellum and 6 other cell types or tissues"/>
</dbReference>
<dbReference type="EMBL" id="CABD030025964">
    <property type="status" value="NOT_ANNOTATED_CDS"/>
    <property type="molecule type" value="Genomic_DNA"/>
</dbReference>
<sequence>MKDIDIGKEYIIPSPGYRSVRERTSTSGTHRDREDSKFRRTRPSHSHCWPGCC</sequence>